<evidence type="ECO:0000256" key="12">
    <source>
        <dbReference type="SAM" id="Coils"/>
    </source>
</evidence>
<feature type="transmembrane region" description="Helical" evidence="13">
    <location>
        <begin position="82"/>
        <end position="104"/>
    </location>
</feature>
<dbReference type="SMART" id="SM00283">
    <property type="entry name" value="MA"/>
    <property type="match status" value="1"/>
</dbReference>
<dbReference type="Pfam" id="PF00015">
    <property type="entry name" value="MCPsignal"/>
    <property type="match status" value="1"/>
</dbReference>
<evidence type="ECO:0000256" key="4">
    <source>
        <dbReference type="ARBA" id="ARBA00022500"/>
    </source>
</evidence>
<evidence type="ECO:0000256" key="2">
    <source>
        <dbReference type="ARBA" id="ARBA00022475"/>
    </source>
</evidence>
<dbReference type="PANTHER" id="PTHR43531:SF14">
    <property type="entry name" value="METHYL-ACCEPTING CHEMOTAXIS PROTEIN I-RELATED"/>
    <property type="match status" value="1"/>
</dbReference>
<dbReference type="Gene3D" id="1.20.120.30">
    <property type="entry name" value="Aspartate receptor, ligand-binding domain"/>
    <property type="match status" value="1"/>
</dbReference>
<dbReference type="RefSeq" id="WP_071386868.1">
    <property type="nucleotide sequence ID" value="NZ_CP011807.3"/>
</dbReference>
<keyword evidence="7 13" id="KW-1133">Transmembrane helix</keyword>
<dbReference type="InterPro" id="IPR051310">
    <property type="entry name" value="MCP_chemotaxis"/>
</dbReference>
<dbReference type="SUPFAM" id="SSF58104">
    <property type="entry name" value="Methyl-accepting chemotaxis protein (MCP) signaling domain"/>
    <property type="match status" value="1"/>
</dbReference>
<evidence type="ECO:0000313" key="16">
    <source>
        <dbReference type="EMBL" id="ANI21725.1"/>
    </source>
</evidence>
<dbReference type="STRING" id="656179.AB870_22920"/>
<evidence type="ECO:0000256" key="7">
    <source>
        <dbReference type="ARBA" id="ARBA00022989"/>
    </source>
</evidence>
<keyword evidence="5" id="KW-0997">Cell inner membrane</keyword>
<keyword evidence="2" id="KW-1003">Cell membrane</keyword>
<evidence type="ECO:0000256" key="1">
    <source>
        <dbReference type="ARBA" id="ARBA00004429"/>
    </source>
</evidence>
<evidence type="ECO:0000256" key="5">
    <source>
        <dbReference type="ARBA" id="ARBA00022519"/>
    </source>
</evidence>
<dbReference type="InterPro" id="IPR035440">
    <property type="entry name" value="4HB_MCP_dom_sf"/>
</dbReference>
<evidence type="ECO:0000256" key="6">
    <source>
        <dbReference type="ARBA" id="ARBA00022692"/>
    </source>
</evidence>
<organism evidence="16 17">
    <name type="scientific">Pandoraea faecigallinarum</name>
    <dbReference type="NCBI Taxonomy" id="656179"/>
    <lineage>
        <taxon>Bacteria</taxon>
        <taxon>Pseudomonadati</taxon>
        <taxon>Pseudomonadota</taxon>
        <taxon>Betaproteobacteria</taxon>
        <taxon>Burkholderiales</taxon>
        <taxon>Burkholderiaceae</taxon>
        <taxon>Pandoraea</taxon>
    </lineage>
</organism>
<dbReference type="Gene3D" id="1.10.287.950">
    <property type="entry name" value="Methyl-accepting chemotaxis protein"/>
    <property type="match status" value="1"/>
</dbReference>
<dbReference type="PROSITE" id="PS50885">
    <property type="entry name" value="HAMP"/>
    <property type="match status" value="1"/>
</dbReference>
<dbReference type="Proteomes" id="UP000035651">
    <property type="component" value="Chromosome"/>
</dbReference>
<comment type="similarity">
    <text evidence="10">Belongs to the methyl-accepting chemotaxis (MCP) protein family.</text>
</comment>
<dbReference type="GO" id="GO:0004888">
    <property type="term" value="F:transmembrane signaling receptor activity"/>
    <property type="evidence" value="ECO:0007669"/>
    <property type="project" value="InterPro"/>
</dbReference>
<name>A0A173GZV9_9BURK</name>
<gene>
    <name evidence="16" type="ORF">AB870_22920</name>
</gene>
<dbReference type="GO" id="GO:0007165">
    <property type="term" value="P:signal transduction"/>
    <property type="evidence" value="ECO:0007669"/>
    <property type="project" value="UniProtKB-KW"/>
</dbReference>
<keyword evidence="17" id="KW-1185">Reference proteome</keyword>
<dbReference type="AlphaFoldDB" id="A0A173GZV9"/>
<keyword evidence="6 13" id="KW-0812">Transmembrane</keyword>
<dbReference type="Pfam" id="PF00672">
    <property type="entry name" value="HAMP"/>
    <property type="match status" value="1"/>
</dbReference>
<dbReference type="SUPFAM" id="SSF47170">
    <property type="entry name" value="Aspartate receptor, ligand-binding domain"/>
    <property type="match status" value="1"/>
</dbReference>
<feature type="transmembrane region" description="Helical" evidence="13">
    <location>
        <begin position="257"/>
        <end position="276"/>
    </location>
</feature>
<accession>A0A173GZV9</accession>
<evidence type="ECO:0000313" key="17">
    <source>
        <dbReference type="Proteomes" id="UP000035651"/>
    </source>
</evidence>
<dbReference type="KEGG" id="pfg:AB870_22920"/>
<evidence type="ECO:0000259" key="15">
    <source>
        <dbReference type="PROSITE" id="PS50885"/>
    </source>
</evidence>
<feature type="domain" description="Methyl-accepting transducer" evidence="14">
    <location>
        <begin position="338"/>
        <end position="567"/>
    </location>
</feature>
<protein>
    <recommendedName>
        <fullName evidence="18">Chemotaxis protein</fullName>
    </recommendedName>
</protein>
<feature type="domain" description="HAMP" evidence="15">
    <location>
        <begin position="281"/>
        <end position="333"/>
    </location>
</feature>
<reference evidence="16" key="1">
    <citation type="submission" date="2016-06" db="EMBL/GenBank/DDBJ databases">
        <title>Complete Genome Sequence of Pandoraea faecigallinarum DSM-23572.</title>
        <authorList>
            <person name="Yong D."/>
            <person name="Ee R."/>
            <person name="Lim Y.-L."/>
            <person name="Yin W.-F."/>
            <person name="Chan K.-G."/>
        </authorList>
    </citation>
    <scope>NUCLEOTIDE SEQUENCE</scope>
    <source>
        <strain evidence="16">DSM 23572</strain>
    </source>
</reference>
<evidence type="ECO:0000259" key="14">
    <source>
        <dbReference type="PROSITE" id="PS50111"/>
    </source>
</evidence>
<sequence length="605" mass="64672">MWHGGPCLPSISRLHRRFAESAAVFALCLKFSGFAPLEPLTPSRKRVFRARRPTAAPATGGGEQERKAKAQMLKNWTIRWRLRLAVAGLACLVLIIGGLALLGLRDTVGSLREVYGKELASTRWLGESEVHIGRARAVVLRAPQAPSDEIKAADVRKGTEYWTESEKAWQAYLALPSDAEEQRLAAQVTSARQALKEAFSLLQNSIAAGQTDGYYAQAAVLGKRYTSYVDANDALKALYDARAKSSFDSAVSTYDRLFAVTLCAIVFAVVAAILTARSLNRAITRPLDEVLEHFDEIAQGDLQRPVPVTSNDEMGRLLGALGRMKAQLDETVARVRKSAEAISASAREIAAGNLDLSARTEQQAASLEETAASMVQLTGTVRQNMEHARQANQLARQASEQTGAGDTAMVEVTETMRAIDAGSAKIRDIIALIDGIAFQTNILALNAAVEAARAGEQGRGFAVVAGEVRTLAQRSASAARDIKTLIESSAERSAQGSRIVGEAGAAMHSIATSVQRVTDIMAEISAASEEQTAGIDQVARAVTQMDEVTQQNAALVEQASAAAQSLAEQAESLKAAVAVFRLSGEPGSINLHVPYHERLPGALHP</sequence>
<dbReference type="GO" id="GO:0006935">
    <property type="term" value="P:chemotaxis"/>
    <property type="evidence" value="ECO:0007669"/>
    <property type="project" value="UniProtKB-KW"/>
</dbReference>
<dbReference type="PRINTS" id="PR00260">
    <property type="entry name" value="CHEMTRNSDUCR"/>
</dbReference>
<evidence type="ECO:0000256" key="8">
    <source>
        <dbReference type="ARBA" id="ARBA00023136"/>
    </source>
</evidence>
<comment type="subcellular location">
    <subcellularLocation>
        <location evidence="1">Cell inner membrane</location>
        <topology evidence="1">Multi-pass membrane protein</topology>
    </subcellularLocation>
</comment>
<dbReference type="EMBL" id="CP011807">
    <property type="protein sequence ID" value="ANI21725.1"/>
    <property type="molecule type" value="Genomic_DNA"/>
</dbReference>
<dbReference type="PROSITE" id="PS50111">
    <property type="entry name" value="CHEMOTAXIS_TRANSDUC_2"/>
    <property type="match status" value="1"/>
</dbReference>
<dbReference type="InterPro" id="IPR004090">
    <property type="entry name" value="Chemotax_Me-accpt_rcpt"/>
</dbReference>
<evidence type="ECO:0000256" key="11">
    <source>
        <dbReference type="PROSITE-ProRule" id="PRU00284"/>
    </source>
</evidence>
<evidence type="ECO:0000256" key="3">
    <source>
        <dbReference type="ARBA" id="ARBA00022481"/>
    </source>
</evidence>
<dbReference type="FunFam" id="1.10.287.950:FF:000001">
    <property type="entry name" value="Methyl-accepting chemotaxis sensory transducer"/>
    <property type="match status" value="1"/>
</dbReference>
<dbReference type="InterPro" id="IPR004089">
    <property type="entry name" value="MCPsignal_dom"/>
</dbReference>
<keyword evidence="12" id="KW-0175">Coiled coil</keyword>
<keyword evidence="4" id="KW-0145">Chemotaxis</keyword>
<dbReference type="OrthoDB" id="5298208at2"/>
<evidence type="ECO:0000256" key="13">
    <source>
        <dbReference type="SAM" id="Phobius"/>
    </source>
</evidence>
<dbReference type="Pfam" id="PF02203">
    <property type="entry name" value="TarH"/>
    <property type="match status" value="1"/>
</dbReference>
<dbReference type="CDD" id="cd06225">
    <property type="entry name" value="HAMP"/>
    <property type="match status" value="1"/>
</dbReference>
<keyword evidence="8 13" id="KW-0472">Membrane</keyword>
<dbReference type="InterPro" id="IPR003122">
    <property type="entry name" value="Tar_rcpt_lig-bd"/>
</dbReference>
<feature type="coiled-coil region" evidence="12">
    <location>
        <begin position="538"/>
        <end position="576"/>
    </location>
</feature>
<dbReference type="CDD" id="cd11386">
    <property type="entry name" value="MCP_signal"/>
    <property type="match status" value="1"/>
</dbReference>
<proteinExistence type="inferred from homology"/>
<dbReference type="PANTHER" id="PTHR43531">
    <property type="entry name" value="PROTEIN ICFG"/>
    <property type="match status" value="1"/>
</dbReference>
<dbReference type="SMART" id="SM00304">
    <property type="entry name" value="HAMP"/>
    <property type="match status" value="1"/>
</dbReference>
<evidence type="ECO:0000256" key="9">
    <source>
        <dbReference type="ARBA" id="ARBA00023224"/>
    </source>
</evidence>
<dbReference type="GO" id="GO:0005886">
    <property type="term" value="C:plasma membrane"/>
    <property type="evidence" value="ECO:0007669"/>
    <property type="project" value="UniProtKB-SubCell"/>
</dbReference>
<evidence type="ECO:0000256" key="10">
    <source>
        <dbReference type="ARBA" id="ARBA00029447"/>
    </source>
</evidence>
<evidence type="ECO:0008006" key="18">
    <source>
        <dbReference type="Google" id="ProtNLM"/>
    </source>
</evidence>
<keyword evidence="9 11" id="KW-0807">Transducer</keyword>
<dbReference type="InterPro" id="IPR003660">
    <property type="entry name" value="HAMP_dom"/>
</dbReference>
<keyword evidence="3" id="KW-0488">Methylation</keyword>